<evidence type="ECO:0000256" key="2">
    <source>
        <dbReference type="ARBA" id="ARBA00022833"/>
    </source>
</evidence>
<dbReference type="PANTHER" id="PTHR42683">
    <property type="entry name" value="ALDEHYDE REDUCTASE"/>
    <property type="match status" value="1"/>
</dbReference>
<dbReference type="GO" id="GO:0016616">
    <property type="term" value="F:oxidoreductase activity, acting on the CH-OH group of donors, NAD or NADP as acceptor"/>
    <property type="evidence" value="ECO:0007669"/>
    <property type="project" value="InterPro"/>
</dbReference>
<sequence length="347" mass="37568">MLPSATNISTGVDGVARQASTALPKQLREHEVLLKITHSGLCHTDLEYLHRGVPLGHEGVGVVAAIGSEVTTLAVGDRAGSGYMNNTCGHCQYCLTGEEVWCYERNVYGESPAISGTFGNYLIGNESFLFKIPEAMESQHAAPMQCAGATVYNALVSNIKSGDRIGIIGIGGLGHLAIQFANKLGAETIVFSTTAGKQAEARSLGASEFYLLDKPEELAKPITMLLLTGAKHPDWSKSLFVGVVLMKVENRFMNDKVIARRGLILTMSIPPEMIELPGLPMCFYGYRVQHSFASSRHAQCDMLDFAARHGIKPLVEIFDMSEVGFSEATEKLRSGKVRYRAVLAAKD</sequence>
<dbReference type="PROSITE" id="PS00059">
    <property type="entry name" value="ADH_ZINC"/>
    <property type="match status" value="1"/>
</dbReference>
<dbReference type="SMART" id="SM00829">
    <property type="entry name" value="PKS_ER"/>
    <property type="match status" value="1"/>
</dbReference>
<dbReference type="InterPro" id="IPR002328">
    <property type="entry name" value="ADH_Zn_CS"/>
</dbReference>
<evidence type="ECO:0000313" key="6">
    <source>
        <dbReference type="Proteomes" id="UP000785200"/>
    </source>
</evidence>
<dbReference type="InterPro" id="IPR011032">
    <property type="entry name" value="GroES-like_sf"/>
</dbReference>
<dbReference type="Pfam" id="PF08240">
    <property type="entry name" value="ADH_N"/>
    <property type="match status" value="1"/>
</dbReference>
<dbReference type="Gene3D" id="3.90.180.10">
    <property type="entry name" value="Medium-chain alcohol dehydrogenases, catalytic domain"/>
    <property type="match status" value="1"/>
</dbReference>
<reference evidence="5" key="1">
    <citation type="submission" date="2019-07" db="EMBL/GenBank/DDBJ databases">
        <title>Hyphodiscus hymeniophilus genome sequencing and assembly.</title>
        <authorList>
            <person name="Kramer G."/>
            <person name="Nodwell J."/>
        </authorList>
    </citation>
    <scope>NUCLEOTIDE SEQUENCE</scope>
    <source>
        <strain evidence="5">ATCC 34498</strain>
    </source>
</reference>
<evidence type="ECO:0000256" key="3">
    <source>
        <dbReference type="ARBA" id="ARBA00023002"/>
    </source>
</evidence>
<feature type="domain" description="Enoyl reductase (ER)" evidence="4">
    <location>
        <begin position="11"/>
        <end position="343"/>
    </location>
</feature>
<keyword evidence="2" id="KW-0862">Zinc</keyword>
<organism evidence="5 6">
    <name type="scientific">Hyphodiscus hymeniophilus</name>
    <dbReference type="NCBI Taxonomy" id="353542"/>
    <lineage>
        <taxon>Eukaryota</taxon>
        <taxon>Fungi</taxon>
        <taxon>Dikarya</taxon>
        <taxon>Ascomycota</taxon>
        <taxon>Pezizomycotina</taxon>
        <taxon>Leotiomycetes</taxon>
        <taxon>Helotiales</taxon>
        <taxon>Hyphodiscaceae</taxon>
        <taxon>Hyphodiscus</taxon>
    </lineage>
</organism>
<dbReference type="GO" id="GO:0008270">
    <property type="term" value="F:zinc ion binding"/>
    <property type="evidence" value="ECO:0007669"/>
    <property type="project" value="InterPro"/>
</dbReference>
<gene>
    <name evidence="5" type="ORF">D0Z07_8083</name>
</gene>
<keyword evidence="3" id="KW-0560">Oxidoreductase</keyword>
<dbReference type="OrthoDB" id="1879366at2759"/>
<dbReference type="AlphaFoldDB" id="A0A9P6SKZ4"/>
<dbReference type="InterPro" id="IPR029752">
    <property type="entry name" value="D-isomer_DH_CS1"/>
</dbReference>
<comment type="caution">
    <text evidence="5">The sequence shown here is derived from an EMBL/GenBank/DDBJ whole genome shotgun (WGS) entry which is preliminary data.</text>
</comment>
<proteinExistence type="predicted"/>
<dbReference type="InterPro" id="IPR013154">
    <property type="entry name" value="ADH-like_N"/>
</dbReference>
<keyword evidence="1" id="KW-0479">Metal-binding</keyword>
<dbReference type="SUPFAM" id="SSF51735">
    <property type="entry name" value="NAD(P)-binding Rossmann-fold domains"/>
    <property type="match status" value="1"/>
</dbReference>
<keyword evidence="6" id="KW-1185">Reference proteome</keyword>
<dbReference type="EMBL" id="VNKQ01000016">
    <property type="protein sequence ID" value="KAG0646119.1"/>
    <property type="molecule type" value="Genomic_DNA"/>
</dbReference>
<protein>
    <submittedName>
        <fullName evidence="5">Formaldehyde dehydrogenase</fullName>
    </submittedName>
</protein>
<evidence type="ECO:0000259" key="4">
    <source>
        <dbReference type="SMART" id="SM00829"/>
    </source>
</evidence>
<dbReference type="PROSITE" id="PS00065">
    <property type="entry name" value="D_2_HYDROXYACID_DH_1"/>
    <property type="match status" value="1"/>
</dbReference>
<accession>A0A9P6SKZ4</accession>
<dbReference type="Proteomes" id="UP000785200">
    <property type="component" value="Unassembled WGS sequence"/>
</dbReference>
<evidence type="ECO:0000313" key="5">
    <source>
        <dbReference type="EMBL" id="KAG0646119.1"/>
    </source>
</evidence>
<dbReference type="SUPFAM" id="SSF50129">
    <property type="entry name" value="GroES-like"/>
    <property type="match status" value="1"/>
</dbReference>
<name>A0A9P6SKZ4_9HELO</name>
<dbReference type="InterPro" id="IPR020843">
    <property type="entry name" value="ER"/>
</dbReference>
<dbReference type="InterPro" id="IPR036291">
    <property type="entry name" value="NAD(P)-bd_dom_sf"/>
</dbReference>
<dbReference type="Gene3D" id="3.40.50.720">
    <property type="entry name" value="NAD(P)-binding Rossmann-like Domain"/>
    <property type="match status" value="1"/>
</dbReference>
<dbReference type="InterPro" id="IPR047109">
    <property type="entry name" value="CAD-like"/>
</dbReference>
<dbReference type="CDD" id="cd05283">
    <property type="entry name" value="CAD1"/>
    <property type="match status" value="1"/>
</dbReference>
<evidence type="ECO:0000256" key="1">
    <source>
        <dbReference type="ARBA" id="ARBA00022723"/>
    </source>
</evidence>